<name>A0AAN5I7N7_9BILA</name>
<feature type="compositionally biased region" description="Gly residues" evidence="13">
    <location>
        <begin position="40"/>
        <end position="50"/>
    </location>
</feature>
<proteinExistence type="predicted"/>
<sequence length="123" mass="13967">MAHHDYQIKEEPMEFKEEPLEEPVADIFSPSTGEHRPIGSEGGEWIGGEPGSRERYESIERCTLSLVHSSMCIDDNCGIVGCHMMKRVVAHTRVCKKRVECPLCEQLIALCFYHAKRCQKEGC</sequence>
<dbReference type="InterPro" id="IPR013178">
    <property type="entry name" value="Histone_AcTrfase_Rtt109/CBP"/>
</dbReference>
<dbReference type="EMBL" id="BTRK01000005">
    <property type="protein sequence ID" value="GMR55528.1"/>
    <property type="molecule type" value="Genomic_DNA"/>
</dbReference>
<protein>
    <recommendedName>
        <fullName evidence="2">histone acetyltransferase</fullName>
        <ecNumber evidence="2">2.3.1.48</ecNumber>
    </recommendedName>
</protein>
<dbReference type="GO" id="GO:0045944">
    <property type="term" value="P:positive regulation of transcription by RNA polymerase II"/>
    <property type="evidence" value="ECO:0007669"/>
    <property type="project" value="TreeGrafter"/>
</dbReference>
<dbReference type="InterPro" id="IPR035898">
    <property type="entry name" value="TAZ_dom_sf"/>
</dbReference>
<evidence type="ECO:0000256" key="9">
    <source>
        <dbReference type="ARBA" id="ARBA00023163"/>
    </source>
</evidence>
<dbReference type="GO" id="GO:0031490">
    <property type="term" value="F:chromatin DNA binding"/>
    <property type="evidence" value="ECO:0007669"/>
    <property type="project" value="TreeGrafter"/>
</dbReference>
<dbReference type="GO" id="GO:0004402">
    <property type="term" value="F:histone acetyltransferase activity"/>
    <property type="evidence" value="ECO:0007669"/>
    <property type="project" value="InterPro"/>
</dbReference>
<dbReference type="PANTHER" id="PTHR13808">
    <property type="entry name" value="CBP/P300-RELATED"/>
    <property type="match status" value="1"/>
</dbReference>
<evidence type="ECO:0000256" key="11">
    <source>
        <dbReference type="ARBA" id="ARBA00048017"/>
    </source>
</evidence>
<keyword evidence="4 12" id="KW-0479">Metal-binding</keyword>
<keyword evidence="5 12" id="KW-0863">Zinc-finger</keyword>
<dbReference type="Proteomes" id="UP001328107">
    <property type="component" value="Unassembled WGS sequence"/>
</dbReference>
<keyword evidence="7" id="KW-0156">Chromatin regulator</keyword>
<evidence type="ECO:0000256" key="3">
    <source>
        <dbReference type="ARBA" id="ARBA00022679"/>
    </source>
</evidence>
<dbReference type="GO" id="GO:0000123">
    <property type="term" value="C:histone acetyltransferase complex"/>
    <property type="evidence" value="ECO:0007669"/>
    <property type="project" value="TreeGrafter"/>
</dbReference>
<keyword evidence="10" id="KW-0539">Nucleus</keyword>
<dbReference type="Pfam" id="PF02135">
    <property type="entry name" value="zf-TAZ"/>
    <property type="match status" value="1"/>
</dbReference>
<dbReference type="SUPFAM" id="SSF57933">
    <property type="entry name" value="TAZ domain"/>
    <property type="match status" value="1"/>
</dbReference>
<evidence type="ECO:0000256" key="10">
    <source>
        <dbReference type="ARBA" id="ARBA00023242"/>
    </source>
</evidence>
<dbReference type="InterPro" id="IPR000197">
    <property type="entry name" value="Znf_TAZ"/>
</dbReference>
<feature type="zinc finger region" description="TAZ-type" evidence="12">
    <location>
        <begin position="52"/>
        <end position="123"/>
    </location>
</feature>
<evidence type="ECO:0000313" key="15">
    <source>
        <dbReference type="EMBL" id="GMR55528.1"/>
    </source>
</evidence>
<keyword evidence="6 12" id="KW-0862">Zinc</keyword>
<dbReference type="GO" id="GO:0005634">
    <property type="term" value="C:nucleus"/>
    <property type="evidence" value="ECO:0007669"/>
    <property type="project" value="UniProtKB-SubCell"/>
</dbReference>
<evidence type="ECO:0000256" key="7">
    <source>
        <dbReference type="ARBA" id="ARBA00022853"/>
    </source>
</evidence>
<evidence type="ECO:0000256" key="1">
    <source>
        <dbReference type="ARBA" id="ARBA00004123"/>
    </source>
</evidence>
<evidence type="ECO:0000256" key="12">
    <source>
        <dbReference type="PROSITE-ProRule" id="PRU00203"/>
    </source>
</evidence>
<evidence type="ECO:0000256" key="2">
    <source>
        <dbReference type="ARBA" id="ARBA00013184"/>
    </source>
</evidence>
<keyword evidence="9" id="KW-0804">Transcription</keyword>
<feature type="compositionally biased region" description="Basic and acidic residues" evidence="13">
    <location>
        <begin position="1"/>
        <end position="18"/>
    </location>
</feature>
<dbReference type="GO" id="GO:0003713">
    <property type="term" value="F:transcription coactivator activity"/>
    <property type="evidence" value="ECO:0007669"/>
    <property type="project" value="TreeGrafter"/>
</dbReference>
<evidence type="ECO:0000256" key="5">
    <source>
        <dbReference type="ARBA" id="ARBA00022771"/>
    </source>
</evidence>
<evidence type="ECO:0000259" key="14">
    <source>
        <dbReference type="PROSITE" id="PS50134"/>
    </source>
</evidence>
<feature type="non-terminal residue" evidence="15">
    <location>
        <position position="123"/>
    </location>
</feature>
<evidence type="ECO:0000313" key="16">
    <source>
        <dbReference type="Proteomes" id="UP001328107"/>
    </source>
</evidence>
<evidence type="ECO:0000256" key="8">
    <source>
        <dbReference type="ARBA" id="ARBA00023015"/>
    </source>
</evidence>
<dbReference type="PANTHER" id="PTHR13808:SF1">
    <property type="entry name" value="HISTONE ACETYLTRANSFERASE"/>
    <property type="match status" value="1"/>
</dbReference>
<dbReference type="PROSITE" id="PS50134">
    <property type="entry name" value="ZF_TAZ"/>
    <property type="match status" value="1"/>
</dbReference>
<comment type="subcellular location">
    <subcellularLocation>
        <location evidence="1">Nucleus</location>
    </subcellularLocation>
</comment>
<comment type="catalytic activity">
    <reaction evidence="11">
        <text>L-lysyl-[protein] + acetyl-CoA = N(6)-acetyl-L-lysyl-[protein] + CoA + H(+)</text>
        <dbReference type="Rhea" id="RHEA:45948"/>
        <dbReference type="Rhea" id="RHEA-COMP:9752"/>
        <dbReference type="Rhea" id="RHEA-COMP:10731"/>
        <dbReference type="ChEBI" id="CHEBI:15378"/>
        <dbReference type="ChEBI" id="CHEBI:29969"/>
        <dbReference type="ChEBI" id="CHEBI:57287"/>
        <dbReference type="ChEBI" id="CHEBI:57288"/>
        <dbReference type="ChEBI" id="CHEBI:61930"/>
        <dbReference type="EC" id="2.3.1.48"/>
    </reaction>
</comment>
<accession>A0AAN5I7N7</accession>
<dbReference type="EC" id="2.3.1.48" evidence="2"/>
<gene>
    <name evidence="15" type="ORF">PMAYCL1PPCAC_25723</name>
</gene>
<comment type="caution">
    <text evidence="15">The sequence shown here is derived from an EMBL/GenBank/DDBJ whole genome shotgun (WGS) entry which is preliminary data.</text>
</comment>
<feature type="region of interest" description="Disordered" evidence="13">
    <location>
        <begin position="1"/>
        <end position="51"/>
    </location>
</feature>
<dbReference type="AlphaFoldDB" id="A0AAN5I7N7"/>
<keyword evidence="16" id="KW-1185">Reference proteome</keyword>
<dbReference type="GO" id="GO:0005667">
    <property type="term" value="C:transcription regulator complex"/>
    <property type="evidence" value="ECO:0007669"/>
    <property type="project" value="TreeGrafter"/>
</dbReference>
<evidence type="ECO:0000256" key="4">
    <source>
        <dbReference type="ARBA" id="ARBA00022723"/>
    </source>
</evidence>
<dbReference type="GO" id="GO:0008270">
    <property type="term" value="F:zinc ion binding"/>
    <property type="evidence" value="ECO:0007669"/>
    <property type="project" value="UniProtKB-KW"/>
</dbReference>
<keyword evidence="8" id="KW-0805">Transcription regulation</keyword>
<evidence type="ECO:0000256" key="13">
    <source>
        <dbReference type="SAM" id="MobiDB-lite"/>
    </source>
</evidence>
<dbReference type="SMART" id="SM00551">
    <property type="entry name" value="ZnF_TAZ"/>
    <property type="match status" value="1"/>
</dbReference>
<keyword evidence="3" id="KW-0808">Transferase</keyword>
<evidence type="ECO:0000256" key="6">
    <source>
        <dbReference type="ARBA" id="ARBA00022833"/>
    </source>
</evidence>
<organism evidence="15 16">
    <name type="scientific">Pristionchus mayeri</name>
    <dbReference type="NCBI Taxonomy" id="1317129"/>
    <lineage>
        <taxon>Eukaryota</taxon>
        <taxon>Metazoa</taxon>
        <taxon>Ecdysozoa</taxon>
        <taxon>Nematoda</taxon>
        <taxon>Chromadorea</taxon>
        <taxon>Rhabditida</taxon>
        <taxon>Rhabditina</taxon>
        <taxon>Diplogasteromorpha</taxon>
        <taxon>Diplogasteroidea</taxon>
        <taxon>Neodiplogasteridae</taxon>
        <taxon>Pristionchus</taxon>
    </lineage>
</organism>
<reference evidence="16" key="1">
    <citation type="submission" date="2022-10" db="EMBL/GenBank/DDBJ databases">
        <title>Genome assembly of Pristionchus species.</title>
        <authorList>
            <person name="Yoshida K."/>
            <person name="Sommer R.J."/>
        </authorList>
    </citation>
    <scope>NUCLEOTIDE SEQUENCE [LARGE SCALE GENOMIC DNA]</scope>
    <source>
        <strain evidence="16">RS5460</strain>
    </source>
</reference>
<dbReference type="Gene3D" id="1.20.1020.10">
    <property type="entry name" value="TAZ domain"/>
    <property type="match status" value="1"/>
</dbReference>
<feature type="domain" description="TAZ-type" evidence="14">
    <location>
        <begin position="52"/>
        <end position="123"/>
    </location>
</feature>